<gene>
    <name evidence="8" type="ORF">GCM10022236_29210</name>
</gene>
<dbReference type="InterPro" id="IPR000209">
    <property type="entry name" value="Peptidase_S8/S53_dom"/>
</dbReference>
<feature type="active site" description="Charge relay system" evidence="5">
    <location>
        <position position="144"/>
    </location>
</feature>
<keyword evidence="2 5" id="KW-0645">Protease</keyword>
<dbReference type="PROSITE" id="PS51892">
    <property type="entry name" value="SUBTILASE"/>
    <property type="match status" value="1"/>
</dbReference>
<accession>A0ABP7A530</accession>
<dbReference type="CDD" id="cd00306">
    <property type="entry name" value="Peptidases_S8_S53"/>
    <property type="match status" value="1"/>
</dbReference>
<evidence type="ECO:0000256" key="5">
    <source>
        <dbReference type="PROSITE-ProRule" id="PRU01240"/>
    </source>
</evidence>
<dbReference type="PRINTS" id="PR00723">
    <property type="entry name" value="SUBTILISIN"/>
</dbReference>
<dbReference type="PANTHER" id="PTHR43806:SF66">
    <property type="entry name" value="SERIN ENDOPEPTIDASE"/>
    <property type="match status" value="1"/>
</dbReference>
<dbReference type="InterPro" id="IPR023828">
    <property type="entry name" value="Peptidase_S8_Ser-AS"/>
</dbReference>
<evidence type="ECO:0000313" key="9">
    <source>
        <dbReference type="Proteomes" id="UP001501490"/>
    </source>
</evidence>
<evidence type="ECO:0000313" key="8">
    <source>
        <dbReference type="EMBL" id="GAA3625055.1"/>
    </source>
</evidence>
<comment type="similarity">
    <text evidence="1 5">Belongs to the peptidase S8 family.</text>
</comment>
<keyword evidence="3 5" id="KW-0378">Hydrolase</keyword>
<dbReference type="Gene3D" id="3.40.50.200">
    <property type="entry name" value="Peptidase S8/S53 domain"/>
    <property type="match status" value="1"/>
</dbReference>
<evidence type="ECO:0000256" key="6">
    <source>
        <dbReference type="SAM" id="MobiDB-lite"/>
    </source>
</evidence>
<evidence type="ECO:0000259" key="7">
    <source>
        <dbReference type="Pfam" id="PF00082"/>
    </source>
</evidence>
<dbReference type="InterPro" id="IPR050131">
    <property type="entry name" value="Peptidase_S8_subtilisin-like"/>
</dbReference>
<evidence type="ECO:0000256" key="3">
    <source>
        <dbReference type="ARBA" id="ARBA00022801"/>
    </source>
</evidence>
<evidence type="ECO:0000256" key="1">
    <source>
        <dbReference type="ARBA" id="ARBA00011073"/>
    </source>
</evidence>
<dbReference type="Pfam" id="PF00082">
    <property type="entry name" value="Peptidase_S8"/>
    <property type="match status" value="1"/>
</dbReference>
<dbReference type="InterPro" id="IPR036852">
    <property type="entry name" value="Peptidase_S8/S53_dom_sf"/>
</dbReference>
<sequence>MIRSAREGSVGWDSIDEADFTYLVDPSHVLLRNAEDAVRVGDALERTDEFEGRGDLVESLFPAVARYRLPTRRDSGATDVDRALELIAADPSIDLVTPEHLLHICSNGSCCPATEPAETGLDGPWPRMTPDPDAGDGVRVLVIDTGIHLPATTDGRTPWLDGVSGDAEPNGPILDPYAGHGTFAAGVVRCRAPKATVEVLRFTVDASGAVSEIEIADLLGRALESADPPDVISLSAGTYTRLHRPLLAFQVLWDNTLQRMPDTVVVAAAGNDSRYAPFWPAAFDWAVGVGSLDRDDRISSYSNFGPSADVFALGRNHVNAFPDGSYVCNETPDKGDQREFGTGLARWSGTSFSTPMVAGMIAAEISGDRTHRRKTPRQARDSVLSQAGPRSDQVRGPYRALPIP</sequence>
<dbReference type="PROSITE" id="PS00138">
    <property type="entry name" value="SUBTILASE_SER"/>
    <property type="match status" value="1"/>
</dbReference>
<feature type="active site" description="Charge relay system" evidence="5">
    <location>
        <position position="351"/>
    </location>
</feature>
<feature type="domain" description="Peptidase S8/S53" evidence="7">
    <location>
        <begin position="135"/>
        <end position="387"/>
    </location>
</feature>
<evidence type="ECO:0000256" key="2">
    <source>
        <dbReference type="ARBA" id="ARBA00022670"/>
    </source>
</evidence>
<keyword evidence="4 5" id="KW-0720">Serine protease</keyword>
<protein>
    <submittedName>
        <fullName evidence="8">S8/S53 family peptidase</fullName>
    </submittedName>
</protein>
<comment type="caution">
    <text evidence="8">The sequence shown here is derived from an EMBL/GenBank/DDBJ whole genome shotgun (WGS) entry which is preliminary data.</text>
</comment>
<evidence type="ECO:0000256" key="4">
    <source>
        <dbReference type="ARBA" id="ARBA00022825"/>
    </source>
</evidence>
<organism evidence="8 9">
    <name type="scientific">Microlunatus ginsengisoli</name>
    <dbReference type="NCBI Taxonomy" id="363863"/>
    <lineage>
        <taxon>Bacteria</taxon>
        <taxon>Bacillati</taxon>
        <taxon>Actinomycetota</taxon>
        <taxon>Actinomycetes</taxon>
        <taxon>Propionibacteriales</taxon>
        <taxon>Propionibacteriaceae</taxon>
        <taxon>Microlunatus</taxon>
    </lineage>
</organism>
<name>A0ABP7A530_9ACTN</name>
<dbReference type="SUPFAM" id="SSF52743">
    <property type="entry name" value="Subtilisin-like"/>
    <property type="match status" value="1"/>
</dbReference>
<feature type="region of interest" description="Disordered" evidence="6">
    <location>
        <begin position="365"/>
        <end position="404"/>
    </location>
</feature>
<dbReference type="PANTHER" id="PTHR43806">
    <property type="entry name" value="PEPTIDASE S8"/>
    <property type="match status" value="1"/>
</dbReference>
<dbReference type="Proteomes" id="UP001501490">
    <property type="component" value="Unassembled WGS sequence"/>
</dbReference>
<dbReference type="InterPro" id="IPR015500">
    <property type="entry name" value="Peptidase_S8_subtilisin-rel"/>
</dbReference>
<keyword evidence="9" id="KW-1185">Reference proteome</keyword>
<feature type="active site" description="Charge relay system" evidence="5">
    <location>
        <position position="180"/>
    </location>
</feature>
<dbReference type="EMBL" id="BAABAB010000021">
    <property type="protein sequence ID" value="GAA3625055.1"/>
    <property type="molecule type" value="Genomic_DNA"/>
</dbReference>
<proteinExistence type="inferred from homology"/>
<reference evidence="9" key="1">
    <citation type="journal article" date="2019" name="Int. J. Syst. Evol. Microbiol.">
        <title>The Global Catalogue of Microorganisms (GCM) 10K type strain sequencing project: providing services to taxonomists for standard genome sequencing and annotation.</title>
        <authorList>
            <consortium name="The Broad Institute Genomics Platform"/>
            <consortium name="The Broad Institute Genome Sequencing Center for Infectious Disease"/>
            <person name="Wu L."/>
            <person name="Ma J."/>
        </authorList>
    </citation>
    <scope>NUCLEOTIDE SEQUENCE [LARGE SCALE GENOMIC DNA]</scope>
    <source>
        <strain evidence="9">JCM 16929</strain>
    </source>
</reference>